<proteinExistence type="predicted"/>
<gene>
    <name evidence="1" type="ORF">DAH66_00345</name>
</gene>
<name>A0A430G9D3_9SPHN</name>
<protein>
    <submittedName>
        <fullName evidence="1">Uncharacterized protein</fullName>
    </submittedName>
</protein>
<dbReference type="AlphaFoldDB" id="A0A430G9D3"/>
<reference evidence="1 2" key="1">
    <citation type="submission" date="2018-07" db="EMBL/GenBank/DDBJ databases">
        <title>Genomic and Epidemiologic Investigation of an Indolent Hospital Outbreak.</title>
        <authorList>
            <person name="Johnson R.C."/>
            <person name="Deming C."/>
            <person name="Conlan S."/>
            <person name="Zellmer C.J."/>
            <person name="Michelin A.V."/>
            <person name="Lee-Lin S."/>
            <person name="Thomas P.J."/>
            <person name="Park M."/>
            <person name="Weingarten R.A."/>
            <person name="Less J."/>
            <person name="Dekker J.P."/>
            <person name="Frank K.M."/>
            <person name="Musser K.A."/>
            <person name="Mcquiston J.R."/>
            <person name="Henderson D.K."/>
            <person name="Lau A.F."/>
            <person name="Palmore T.N."/>
            <person name="Segre J.A."/>
        </authorList>
    </citation>
    <scope>NUCLEOTIDE SEQUENCE [LARGE SCALE GENOMIC DNA]</scope>
    <source>
        <strain evidence="1 2">SK-CDC1_0717</strain>
    </source>
</reference>
<sequence length="95" mass="10140">MTIEAMLVLGALAGLAIGMIASRERSGCLMLLAIPIVAFVYVWIWQAQHPESLRSTSALEFVFGPLWPSIGAVAGYVLGRLGRAATRRPPTDNGS</sequence>
<accession>A0A430G9D3</accession>
<dbReference type="EMBL" id="QQYZ01000001">
    <property type="protein sequence ID" value="RSY90753.1"/>
    <property type="molecule type" value="Genomic_DNA"/>
</dbReference>
<evidence type="ECO:0000313" key="2">
    <source>
        <dbReference type="Proteomes" id="UP000287746"/>
    </source>
</evidence>
<evidence type="ECO:0000313" key="1">
    <source>
        <dbReference type="EMBL" id="RSY90753.1"/>
    </source>
</evidence>
<organism evidence="1 2">
    <name type="scientific">Sphingomonas koreensis</name>
    <dbReference type="NCBI Taxonomy" id="93064"/>
    <lineage>
        <taxon>Bacteria</taxon>
        <taxon>Pseudomonadati</taxon>
        <taxon>Pseudomonadota</taxon>
        <taxon>Alphaproteobacteria</taxon>
        <taxon>Sphingomonadales</taxon>
        <taxon>Sphingomonadaceae</taxon>
        <taxon>Sphingomonas</taxon>
    </lineage>
</organism>
<comment type="caution">
    <text evidence="1">The sequence shown here is derived from an EMBL/GenBank/DDBJ whole genome shotgun (WGS) entry which is preliminary data.</text>
</comment>
<dbReference type="Proteomes" id="UP000287746">
    <property type="component" value="Unassembled WGS sequence"/>
</dbReference>